<dbReference type="PANTHER" id="PTHR11347">
    <property type="entry name" value="CYCLIC NUCLEOTIDE PHOSPHODIESTERASE"/>
    <property type="match status" value="1"/>
</dbReference>
<feature type="binding site" evidence="3">
    <location>
        <position position="4"/>
    </location>
    <ligand>
        <name>Zn(2+)</name>
        <dbReference type="ChEBI" id="CHEBI:29105"/>
        <label>2</label>
    </ligand>
</feature>
<dbReference type="InterPro" id="IPR003607">
    <property type="entry name" value="HD/PDEase_dom"/>
</dbReference>
<dbReference type="GO" id="GO:0046872">
    <property type="term" value="F:metal ion binding"/>
    <property type="evidence" value="ECO:0007669"/>
    <property type="project" value="UniProtKB-KW"/>
</dbReference>
<gene>
    <name evidence="5" type="ORF">g.15706</name>
    <name evidence="6" type="ORF">g.15707</name>
</gene>
<evidence type="ECO:0000256" key="1">
    <source>
        <dbReference type="ARBA" id="ARBA00022723"/>
    </source>
</evidence>
<keyword evidence="2" id="KW-0378">Hydrolase</keyword>
<dbReference type="Pfam" id="PF00233">
    <property type="entry name" value="PDEase_I"/>
    <property type="match status" value="1"/>
</dbReference>
<dbReference type="EMBL" id="GECZ01030214">
    <property type="protein sequence ID" value="JAS39555.1"/>
    <property type="molecule type" value="Transcribed_RNA"/>
</dbReference>
<reference evidence="5" key="1">
    <citation type="submission" date="2015-11" db="EMBL/GenBank/DDBJ databases">
        <title>De novo transcriptome assembly of four potential Pierce s Disease insect vectors from Arizona vineyards.</title>
        <authorList>
            <person name="Tassone E.E."/>
        </authorList>
    </citation>
    <scope>NUCLEOTIDE SEQUENCE</scope>
</reference>
<dbReference type="SUPFAM" id="SSF109604">
    <property type="entry name" value="HD-domain/PDEase-like"/>
    <property type="match status" value="1"/>
</dbReference>
<feature type="binding site" evidence="3">
    <location>
        <position position="115"/>
    </location>
    <ligand>
        <name>Zn(2+)</name>
        <dbReference type="ChEBI" id="CHEBI:29105"/>
        <label>1</label>
    </ligand>
</feature>
<dbReference type="PROSITE" id="PS51845">
    <property type="entry name" value="PDEASE_I_2"/>
    <property type="match status" value="1"/>
</dbReference>
<dbReference type="PROSITE" id="PS00126">
    <property type="entry name" value="PDEASE_I_1"/>
    <property type="match status" value="1"/>
</dbReference>
<dbReference type="InterPro" id="IPR002073">
    <property type="entry name" value="PDEase_catalytic_dom"/>
</dbReference>
<accession>A0A1B6ENQ4</accession>
<sequence length="149" mass="17174">MCHDIDHRGTNNQFQLETNSTLAQRYREQGSILERHHIAITFSILENSDTNFLSHFDGNKLNHFKNLIRQIILATDLAVHFTLVPEEKQMAEEGFDKFNSRHQELLRSVIISCADLSDQSKDWATVRAVAVRTTAIYSLQSYPSLHFKS</sequence>
<dbReference type="AlphaFoldDB" id="A0A1B6ENQ4"/>
<dbReference type="InterPro" id="IPR023174">
    <property type="entry name" value="PDEase_CS"/>
</dbReference>
<dbReference type="Gene3D" id="1.10.1300.10">
    <property type="entry name" value="3'5'-cyclic nucleotide phosphodiesterase, catalytic domain"/>
    <property type="match status" value="1"/>
</dbReference>
<feature type="binding site" evidence="3">
    <location>
        <position position="4"/>
    </location>
    <ligand>
        <name>Zn(2+)</name>
        <dbReference type="ChEBI" id="CHEBI:29105"/>
        <label>1</label>
    </ligand>
</feature>
<dbReference type="InterPro" id="IPR023088">
    <property type="entry name" value="PDEase"/>
</dbReference>
<evidence type="ECO:0000313" key="6">
    <source>
        <dbReference type="EMBL" id="JAS65267.1"/>
    </source>
</evidence>
<dbReference type="GO" id="GO:0004114">
    <property type="term" value="F:3',5'-cyclic-nucleotide phosphodiesterase activity"/>
    <property type="evidence" value="ECO:0007669"/>
    <property type="project" value="InterPro"/>
</dbReference>
<evidence type="ECO:0000256" key="2">
    <source>
        <dbReference type="ARBA" id="ARBA00022801"/>
    </source>
</evidence>
<dbReference type="InterPro" id="IPR036971">
    <property type="entry name" value="PDEase_catalytic_dom_sf"/>
</dbReference>
<feature type="binding site" evidence="3">
    <location>
        <position position="3"/>
    </location>
    <ligand>
        <name>Zn(2+)</name>
        <dbReference type="ChEBI" id="CHEBI:29105"/>
        <label>1</label>
    </ligand>
</feature>
<evidence type="ECO:0000259" key="4">
    <source>
        <dbReference type="PROSITE" id="PS51845"/>
    </source>
</evidence>
<organism evidence="5">
    <name type="scientific">Cuerna arida</name>
    <dbReference type="NCBI Taxonomy" id="1464854"/>
    <lineage>
        <taxon>Eukaryota</taxon>
        <taxon>Metazoa</taxon>
        <taxon>Ecdysozoa</taxon>
        <taxon>Arthropoda</taxon>
        <taxon>Hexapoda</taxon>
        <taxon>Insecta</taxon>
        <taxon>Pterygota</taxon>
        <taxon>Neoptera</taxon>
        <taxon>Paraneoptera</taxon>
        <taxon>Hemiptera</taxon>
        <taxon>Auchenorrhyncha</taxon>
        <taxon>Membracoidea</taxon>
        <taxon>Cicadellidae</taxon>
        <taxon>Cicadellinae</taxon>
        <taxon>Proconiini</taxon>
        <taxon>Cuerna</taxon>
    </lineage>
</organism>
<dbReference type="GO" id="GO:0007165">
    <property type="term" value="P:signal transduction"/>
    <property type="evidence" value="ECO:0007669"/>
    <property type="project" value="InterPro"/>
</dbReference>
<protein>
    <recommendedName>
        <fullName evidence="4">PDEase domain-containing protein</fullName>
    </recommendedName>
</protein>
<evidence type="ECO:0000313" key="5">
    <source>
        <dbReference type="EMBL" id="JAS39555.1"/>
    </source>
</evidence>
<evidence type="ECO:0000256" key="3">
    <source>
        <dbReference type="PIRSR" id="PIRSR623088-3"/>
    </source>
</evidence>
<proteinExistence type="predicted"/>
<name>A0A1B6ENQ4_9HEMI</name>
<dbReference type="CDD" id="cd00077">
    <property type="entry name" value="HDc"/>
    <property type="match status" value="1"/>
</dbReference>
<keyword evidence="1 3" id="KW-0479">Metal-binding</keyword>
<dbReference type="EMBL" id="GECZ01004502">
    <property type="protein sequence ID" value="JAS65267.1"/>
    <property type="molecule type" value="Transcribed_RNA"/>
</dbReference>
<feature type="domain" description="PDEase" evidence="4">
    <location>
        <begin position="1"/>
        <end position="149"/>
    </location>
</feature>
<dbReference type="PRINTS" id="PR00387">
    <property type="entry name" value="PDIESTERASE1"/>
</dbReference>